<gene>
    <name evidence="3" type="ORF">PCOR1329_LOCUS24578</name>
</gene>
<keyword evidence="4" id="KW-1185">Reference proteome</keyword>
<evidence type="ECO:0000259" key="2">
    <source>
        <dbReference type="PROSITE" id="PS00022"/>
    </source>
</evidence>
<reference evidence="3" key="1">
    <citation type="submission" date="2023-10" db="EMBL/GenBank/DDBJ databases">
        <authorList>
            <person name="Chen Y."/>
            <person name="Shah S."/>
            <person name="Dougan E. K."/>
            <person name="Thang M."/>
            <person name="Chan C."/>
        </authorList>
    </citation>
    <scope>NUCLEOTIDE SEQUENCE [LARGE SCALE GENOMIC DNA]</scope>
</reference>
<proteinExistence type="predicted"/>
<dbReference type="CDD" id="cd08994">
    <property type="entry name" value="GH43_62_32_68_117_130-like"/>
    <property type="match status" value="1"/>
</dbReference>
<feature type="chain" id="PRO_5045472726" description="EGF-like domain-containing protein" evidence="1">
    <location>
        <begin position="22"/>
        <end position="394"/>
    </location>
</feature>
<feature type="domain" description="EGF-like" evidence="2">
    <location>
        <begin position="36"/>
        <end position="47"/>
    </location>
</feature>
<name>A0ABN9S1D5_9DINO</name>
<dbReference type="PROSITE" id="PS00022">
    <property type="entry name" value="EGF_1"/>
    <property type="match status" value="1"/>
</dbReference>
<protein>
    <recommendedName>
        <fullName evidence="2">EGF-like domain-containing protein</fullName>
    </recommendedName>
</protein>
<dbReference type="InterPro" id="IPR000742">
    <property type="entry name" value="EGF"/>
</dbReference>
<comment type="caution">
    <text evidence="3">The sequence shown here is derived from an EMBL/GenBank/DDBJ whole genome shotgun (WGS) entry which is preliminary data.</text>
</comment>
<keyword evidence="1" id="KW-0732">Signal</keyword>
<evidence type="ECO:0000313" key="4">
    <source>
        <dbReference type="Proteomes" id="UP001189429"/>
    </source>
</evidence>
<feature type="signal peptide" evidence="1">
    <location>
        <begin position="1"/>
        <end position="21"/>
    </location>
</feature>
<sequence>MIRGFFFFVFIFRITADSCSSSEDCEYNGACISSVCHCAPQWQGPSCGELNLLPAPRKGGLHLPNQSTWGGSVIRDPHRESLYHMFASRIAGTGCDIRAWSPNSEIVRATSTNPLGPFRVVETVLHSFAHGPTIHQTSDGYLLFHIGCGRLHGRALQNCSRSGEAELMAAEASVRAKMSSDVQEPCNSDWIAVSHAPSLEGPWNQVGPLVDASNWTWFGRGVTNPAPLVYANGSVLLLYRGHRPEKLGASLAPRWDGVYHTVGKVPLFQDGDEDPFLWQAADGIIHGVTHWMGQSSGAGGGGRHIWSADGLAWRVSNTLAFHTQVTWDDGVVEQVTCRERPQILTDASSGLPLVLYNGVQPTGPHLRGSTFTMAQEICQVASCSKAPATLDVWI</sequence>
<dbReference type="Gene3D" id="2.115.10.20">
    <property type="entry name" value="Glycosyl hydrolase domain, family 43"/>
    <property type="match status" value="1"/>
</dbReference>
<dbReference type="SUPFAM" id="SSF75005">
    <property type="entry name" value="Arabinanase/levansucrase/invertase"/>
    <property type="match status" value="1"/>
</dbReference>
<dbReference type="InterPro" id="IPR023296">
    <property type="entry name" value="Glyco_hydro_beta-prop_sf"/>
</dbReference>
<organism evidence="3 4">
    <name type="scientific">Prorocentrum cordatum</name>
    <dbReference type="NCBI Taxonomy" id="2364126"/>
    <lineage>
        <taxon>Eukaryota</taxon>
        <taxon>Sar</taxon>
        <taxon>Alveolata</taxon>
        <taxon>Dinophyceae</taxon>
        <taxon>Prorocentrales</taxon>
        <taxon>Prorocentraceae</taxon>
        <taxon>Prorocentrum</taxon>
    </lineage>
</organism>
<dbReference type="Proteomes" id="UP001189429">
    <property type="component" value="Unassembled WGS sequence"/>
</dbReference>
<dbReference type="EMBL" id="CAUYUJ010008477">
    <property type="protein sequence ID" value="CAK0824076.1"/>
    <property type="molecule type" value="Genomic_DNA"/>
</dbReference>
<evidence type="ECO:0000313" key="3">
    <source>
        <dbReference type="EMBL" id="CAK0824076.1"/>
    </source>
</evidence>
<evidence type="ECO:0000256" key="1">
    <source>
        <dbReference type="SAM" id="SignalP"/>
    </source>
</evidence>
<accession>A0ABN9S1D5</accession>